<dbReference type="SUPFAM" id="SSF52540">
    <property type="entry name" value="P-loop containing nucleoside triphosphate hydrolases"/>
    <property type="match status" value="1"/>
</dbReference>
<dbReference type="InParanoid" id="A0A165EI46"/>
<keyword evidence="5" id="KW-0347">Helicase</keyword>
<feature type="compositionally biased region" description="Polar residues" evidence="8">
    <location>
        <begin position="145"/>
        <end position="155"/>
    </location>
</feature>
<dbReference type="Pfam" id="PF07717">
    <property type="entry name" value="OB_NTP_bind"/>
    <property type="match status" value="1"/>
</dbReference>
<feature type="region of interest" description="Disordered" evidence="8">
    <location>
        <begin position="143"/>
        <end position="245"/>
    </location>
</feature>
<evidence type="ECO:0000259" key="10">
    <source>
        <dbReference type="PROSITE" id="PS51194"/>
    </source>
</evidence>
<evidence type="ECO:0000259" key="9">
    <source>
        <dbReference type="PROSITE" id="PS51192"/>
    </source>
</evidence>
<comment type="catalytic activity">
    <reaction evidence="7">
        <text>ATP + H2O = ADP + phosphate + H(+)</text>
        <dbReference type="Rhea" id="RHEA:13065"/>
        <dbReference type="ChEBI" id="CHEBI:15377"/>
        <dbReference type="ChEBI" id="CHEBI:15378"/>
        <dbReference type="ChEBI" id="CHEBI:30616"/>
        <dbReference type="ChEBI" id="CHEBI:43474"/>
        <dbReference type="ChEBI" id="CHEBI:456216"/>
        <dbReference type="EC" id="3.6.4.13"/>
    </reaction>
</comment>
<dbReference type="FunCoup" id="A0A165EI46">
    <property type="interactions" value="64"/>
</dbReference>
<evidence type="ECO:0000313" key="11">
    <source>
        <dbReference type="EMBL" id="KZV86988.1"/>
    </source>
</evidence>
<dbReference type="PROSITE" id="PS51192">
    <property type="entry name" value="HELICASE_ATP_BIND_1"/>
    <property type="match status" value="1"/>
</dbReference>
<evidence type="ECO:0000313" key="12">
    <source>
        <dbReference type="Proteomes" id="UP000077266"/>
    </source>
</evidence>
<comment type="similarity">
    <text evidence="1">Belongs to the DEAD box helicase family. DEAH subfamily.</text>
</comment>
<dbReference type="Pfam" id="PF00271">
    <property type="entry name" value="Helicase_C"/>
    <property type="match status" value="1"/>
</dbReference>
<dbReference type="PROSITE" id="PS00690">
    <property type="entry name" value="DEAH_ATP_HELICASE"/>
    <property type="match status" value="1"/>
</dbReference>
<evidence type="ECO:0000256" key="2">
    <source>
        <dbReference type="ARBA" id="ARBA00012552"/>
    </source>
</evidence>
<evidence type="ECO:0000256" key="7">
    <source>
        <dbReference type="ARBA" id="ARBA00047984"/>
    </source>
</evidence>
<dbReference type="GO" id="GO:1990904">
    <property type="term" value="C:ribonucleoprotein complex"/>
    <property type="evidence" value="ECO:0007669"/>
    <property type="project" value="UniProtKB-ARBA"/>
</dbReference>
<proteinExistence type="inferred from homology"/>
<dbReference type="FunFam" id="3.40.50.300:FF:000145">
    <property type="entry name" value="probable ATP-dependent RNA helicase DHX40"/>
    <property type="match status" value="1"/>
</dbReference>
<dbReference type="InterPro" id="IPR011709">
    <property type="entry name" value="DEAD-box_helicase_OB_fold"/>
</dbReference>
<dbReference type="InterPro" id="IPR027417">
    <property type="entry name" value="P-loop_NTPase"/>
</dbReference>
<dbReference type="OrthoDB" id="10253254at2759"/>
<protein>
    <recommendedName>
        <fullName evidence="2">RNA helicase</fullName>
        <ecNumber evidence="2">3.6.4.13</ecNumber>
    </recommendedName>
</protein>
<dbReference type="PANTHER" id="PTHR18934:SF118">
    <property type="entry name" value="ATP-DEPENDENT RNA HELICASE DHX33"/>
    <property type="match status" value="1"/>
</dbReference>
<dbReference type="GO" id="GO:0045943">
    <property type="term" value="P:positive regulation of transcription by RNA polymerase I"/>
    <property type="evidence" value="ECO:0007669"/>
    <property type="project" value="TreeGrafter"/>
</dbReference>
<feature type="domain" description="Helicase ATP-binding" evidence="9">
    <location>
        <begin position="263"/>
        <end position="431"/>
    </location>
</feature>
<dbReference type="Proteomes" id="UP000077266">
    <property type="component" value="Unassembled WGS sequence"/>
</dbReference>
<accession>A0A165EI46</accession>
<keyword evidence="12" id="KW-1185">Reference proteome</keyword>
<dbReference type="Gene3D" id="1.20.120.1080">
    <property type="match status" value="1"/>
</dbReference>
<dbReference type="AlphaFoldDB" id="A0A165EI46"/>
<dbReference type="InterPro" id="IPR002464">
    <property type="entry name" value="DNA/RNA_helicase_DEAH_CS"/>
</dbReference>
<dbReference type="SMART" id="SM00847">
    <property type="entry name" value="HA2"/>
    <property type="match status" value="1"/>
</dbReference>
<dbReference type="STRING" id="1314781.A0A165EI46"/>
<dbReference type="PANTHER" id="PTHR18934">
    <property type="entry name" value="ATP-DEPENDENT RNA HELICASE"/>
    <property type="match status" value="1"/>
</dbReference>
<keyword evidence="3" id="KW-0547">Nucleotide-binding</keyword>
<feature type="region of interest" description="Disordered" evidence="8">
    <location>
        <begin position="62"/>
        <end position="81"/>
    </location>
</feature>
<feature type="domain" description="Helicase C-terminal" evidence="10">
    <location>
        <begin position="453"/>
        <end position="631"/>
    </location>
</feature>
<dbReference type="CDD" id="cd17978">
    <property type="entry name" value="DEXHc_DHX33"/>
    <property type="match status" value="1"/>
</dbReference>
<dbReference type="CDD" id="cd18791">
    <property type="entry name" value="SF2_C_RHA"/>
    <property type="match status" value="1"/>
</dbReference>
<keyword evidence="4 11" id="KW-0378">Hydrolase</keyword>
<keyword evidence="6" id="KW-0067">ATP-binding</keyword>
<dbReference type="GO" id="GO:0003724">
    <property type="term" value="F:RNA helicase activity"/>
    <property type="evidence" value="ECO:0007669"/>
    <property type="project" value="UniProtKB-EC"/>
</dbReference>
<dbReference type="GO" id="GO:0005730">
    <property type="term" value="C:nucleolus"/>
    <property type="evidence" value="ECO:0007669"/>
    <property type="project" value="UniProtKB-ARBA"/>
</dbReference>
<dbReference type="EMBL" id="KV426139">
    <property type="protein sequence ID" value="KZV86988.1"/>
    <property type="molecule type" value="Genomic_DNA"/>
</dbReference>
<evidence type="ECO:0000256" key="8">
    <source>
        <dbReference type="SAM" id="MobiDB-lite"/>
    </source>
</evidence>
<dbReference type="InterPro" id="IPR011545">
    <property type="entry name" value="DEAD/DEAH_box_helicase_dom"/>
</dbReference>
<reference evidence="11 12" key="1">
    <citation type="journal article" date="2016" name="Mol. Biol. Evol.">
        <title>Comparative Genomics of Early-Diverging Mushroom-Forming Fungi Provides Insights into the Origins of Lignocellulose Decay Capabilities.</title>
        <authorList>
            <person name="Nagy L.G."/>
            <person name="Riley R."/>
            <person name="Tritt A."/>
            <person name="Adam C."/>
            <person name="Daum C."/>
            <person name="Floudas D."/>
            <person name="Sun H."/>
            <person name="Yadav J.S."/>
            <person name="Pangilinan J."/>
            <person name="Larsson K.H."/>
            <person name="Matsuura K."/>
            <person name="Barry K."/>
            <person name="Labutti K."/>
            <person name="Kuo R."/>
            <person name="Ohm R.A."/>
            <person name="Bhattacharya S.S."/>
            <person name="Shirouzu T."/>
            <person name="Yoshinaga Y."/>
            <person name="Martin F.M."/>
            <person name="Grigoriev I.V."/>
            <person name="Hibbett D.S."/>
        </authorList>
    </citation>
    <scope>NUCLEOTIDE SEQUENCE [LARGE SCALE GENOMIC DNA]</scope>
    <source>
        <strain evidence="11 12">HHB12029</strain>
    </source>
</reference>
<dbReference type="Pfam" id="PF00270">
    <property type="entry name" value="DEAD"/>
    <property type="match status" value="1"/>
</dbReference>
<dbReference type="SMART" id="SM00487">
    <property type="entry name" value="DEXDc"/>
    <property type="match status" value="1"/>
</dbReference>
<dbReference type="PROSITE" id="PS51194">
    <property type="entry name" value="HELICASE_CTER"/>
    <property type="match status" value="1"/>
</dbReference>
<dbReference type="Pfam" id="PF21010">
    <property type="entry name" value="HA2_C"/>
    <property type="match status" value="1"/>
</dbReference>
<evidence type="ECO:0000256" key="4">
    <source>
        <dbReference type="ARBA" id="ARBA00022801"/>
    </source>
</evidence>
<dbReference type="InterPro" id="IPR048333">
    <property type="entry name" value="HA2_WH"/>
</dbReference>
<evidence type="ECO:0000256" key="6">
    <source>
        <dbReference type="ARBA" id="ARBA00022840"/>
    </source>
</evidence>
<dbReference type="InterPro" id="IPR001650">
    <property type="entry name" value="Helicase_C-like"/>
</dbReference>
<evidence type="ECO:0000256" key="3">
    <source>
        <dbReference type="ARBA" id="ARBA00022741"/>
    </source>
</evidence>
<dbReference type="Pfam" id="PF04408">
    <property type="entry name" value="WHD_HA2"/>
    <property type="match status" value="1"/>
</dbReference>
<dbReference type="EC" id="3.6.4.13" evidence="2"/>
<dbReference type="SMART" id="SM00490">
    <property type="entry name" value="HELICc"/>
    <property type="match status" value="1"/>
</dbReference>
<dbReference type="GO" id="GO:0005524">
    <property type="term" value="F:ATP binding"/>
    <property type="evidence" value="ECO:0007669"/>
    <property type="project" value="UniProtKB-KW"/>
</dbReference>
<sequence>MSKYCIAHLTIRRLIPWCTRPGQVLANRNCVFRRQRWKRCMKGMTSRTALSTPRWTTSLRQAAKTDSSHTPARDLRGTAHVRASRRPCDGLECVDSRRKFHVRRRPLTRSCFLNPALAFRALCTSSRSASASRHDMPHIIFYDAKQTTPARTNGATTPPPSGSGKKKYKLKHLAPLVNGKPVNGKQHEHQHQKNGFKTPNGSPSKKRRRSLVELDSDDDGEQSPAKRQRVRAPNGVNGHSAAAPSLLEQRKQLPIWSGKDALVREIQANDTVVILGETGSGKTTQVPQFLLEAGLAGDTAIAVTQPRRVAATSLAARVAAEQHVEVGGRVGYAVRFDEKTSPATRIKFVTDGMLVRELLADPLLSRYGVIVVDEAHERTLRTDMLLASLKDIQRARRKGSARPLKVVIMSATLDAEKFSRYYDNAKILYVKGRQHTVTIMYTKEPQVDYVDAALRTFFQIHAEQPAGDVLIFLPGQEDIESLETAIKLHAKQLPADAMQISVCPMYASLPPGQQARVFATTAPNTRKCVLATNIAETSITIPGVRYVIDTGMCKEKAYIARDRGSGIDTLLTKPISKSSAMQRAGRAGREDVGWCYRLYTEKNYLQLADATIPEIQRCSLTSGILQLKALGHDPENVDFMDAPDPYAVGASLMILHGLGALDKNAAICEQGKLMAAFPLDPPLAAAVLRARELGCTREVLDIVAVLSASSNVFLDASLPEARQAALEARAKFRHPTGDHLTLRNVLVAYVQVCADKMGPKQWCTQQWVNQRALREAVDIRKQLEATCEKLGIDPRATCGDDSDPALKSILRGSFQNTALLQPDSTYKQTMGGQKVKIHPSSTMMDRKVPAIVYNELVFTNQTYARVVSSIPKSFLLEIPLFQSRSSS</sequence>
<dbReference type="InterPro" id="IPR007502">
    <property type="entry name" value="Helicase-assoc_dom"/>
</dbReference>
<dbReference type="FunFam" id="3.40.50.300:FF:000578">
    <property type="entry name" value="probable ATP-dependent RNA helicase DHX35"/>
    <property type="match status" value="1"/>
</dbReference>
<evidence type="ECO:0000256" key="1">
    <source>
        <dbReference type="ARBA" id="ARBA00008792"/>
    </source>
</evidence>
<organism evidence="11 12">
    <name type="scientific">Exidia glandulosa HHB12029</name>
    <dbReference type="NCBI Taxonomy" id="1314781"/>
    <lineage>
        <taxon>Eukaryota</taxon>
        <taxon>Fungi</taxon>
        <taxon>Dikarya</taxon>
        <taxon>Basidiomycota</taxon>
        <taxon>Agaricomycotina</taxon>
        <taxon>Agaricomycetes</taxon>
        <taxon>Auriculariales</taxon>
        <taxon>Exidiaceae</taxon>
        <taxon>Exidia</taxon>
    </lineage>
</organism>
<evidence type="ECO:0000256" key="5">
    <source>
        <dbReference type="ARBA" id="ARBA00022806"/>
    </source>
</evidence>
<dbReference type="GO" id="GO:0003725">
    <property type="term" value="F:double-stranded RNA binding"/>
    <property type="evidence" value="ECO:0007669"/>
    <property type="project" value="TreeGrafter"/>
</dbReference>
<dbReference type="GO" id="GO:0016787">
    <property type="term" value="F:hydrolase activity"/>
    <property type="evidence" value="ECO:0007669"/>
    <property type="project" value="UniProtKB-KW"/>
</dbReference>
<dbReference type="InterPro" id="IPR014001">
    <property type="entry name" value="Helicase_ATP-bd"/>
</dbReference>
<gene>
    <name evidence="11" type="ORF">EXIGLDRAFT_213069</name>
</gene>
<name>A0A165EI46_EXIGL</name>
<dbReference type="Gene3D" id="3.40.50.300">
    <property type="entry name" value="P-loop containing nucleotide triphosphate hydrolases"/>
    <property type="match status" value="2"/>
</dbReference>